<dbReference type="Gene3D" id="3.40.50.720">
    <property type="entry name" value="NAD(P)-binding Rossmann-like Domain"/>
    <property type="match status" value="1"/>
</dbReference>
<keyword evidence="2" id="KW-0560">Oxidoreductase</keyword>
<name>A0A9P5LL54_9HYPO</name>
<dbReference type="SUPFAM" id="SSF51735">
    <property type="entry name" value="NAD(P)-binding Rossmann-fold domains"/>
    <property type="match status" value="1"/>
</dbReference>
<evidence type="ECO:0000313" key="4">
    <source>
        <dbReference type="Proteomes" id="UP000722485"/>
    </source>
</evidence>
<evidence type="ECO:0000256" key="2">
    <source>
        <dbReference type="ARBA" id="ARBA00023002"/>
    </source>
</evidence>
<reference evidence="3" key="1">
    <citation type="submission" date="2020-03" db="EMBL/GenBank/DDBJ databases">
        <title>Draft Genome Sequence of Cylindrodendrum hubeiense.</title>
        <authorList>
            <person name="Buettner E."/>
            <person name="Kellner H."/>
        </authorList>
    </citation>
    <scope>NUCLEOTIDE SEQUENCE</scope>
    <source>
        <strain evidence="3">IHI 201604</strain>
    </source>
</reference>
<proteinExistence type="inferred from homology"/>
<evidence type="ECO:0008006" key="5">
    <source>
        <dbReference type="Google" id="ProtNLM"/>
    </source>
</evidence>
<dbReference type="InterPro" id="IPR002347">
    <property type="entry name" value="SDR_fam"/>
</dbReference>
<accession>A0A9P5LL54</accession>
<dbReference type="Pfam" id="PF00106">
    <property type="entry name" value="adh_short"/>
    <property type="match status" value="1"/>
</dbReference>
<dbReference type="OrthoDB" id="191139at2759"/>
<dbReference type="Proteomes" id="UP000722485">
    <property type="component" value="Unassembled WGS sequence"/>
</dbReference>
<evidence type="ECO:0000256" key="1">
    <source>
        <dbReference type="ARBA" id="ARBA00006484"/>
    </source>
</evidence>
<sequence length="208" mass="22471">MAARQIIEDEGVEGKLSGKSVFITGCSSGIGVETAKALSLTGATLYLTARNLTKARTALGDLVENDRVHLLELDLKSFESVRSCAAEFISKNKTLNTLICNAGVMTPPEGRTKDGFETQFGTNHLAHFLLFNLLQLALLAGAAPDFASRVVILSSLGHRFSEINFDDVNFDSGYDALAAYAARKTANLWTANEIDRLYGQKGVHAWSV</sequence>
<comment type="similarity">
    <text evidence="1">Belongs to the short-chain dehydrogenases/reductases (SDR) family.</text>
</comment>
<comment type="caution">
    <text evidence="3">The sequence shown here is derived from an EMBL/GenBank/DDBJ whole genome shotgun (WGS) entry which is preliminary data.</text>
</comment>
<organism evidence="3 4">
    <name type="scientific">Cylindrodendrum hubeiense</name>
    <dbReference type="NCBI Taxonomy" id="595255"/>
    <lineage>
        <taxon>Eukaryota</taxon>
        <taxon>Fungi</taxon>
        <taxon>Dikarya</taxon>
        <taxon>Ascomycota</taxon>
        <taxon>Pezizomycotina</taxon>
        <taxon>Sordariomycetes</taxon>
        <taxon>Hypocreomycetidae</taxon>
        <taxon>Hypocreales</taxon>
        <taxon>Nectriaceae</taxon>
        <taxon>Cylindrodendrum</taxon>
    </lineage>
</organism>
<dbReference type="AlphaFoldDB" id="A0A9P5LL54"/>
<dbReference type="InterPro" id="IPR036291">
    <property type="entry name" value="NAD(P)-bd_dom_sf"/>
</dbReference>
<dbReference type="PANTHER" id="PTHR24320:SF272">
    <property type="entry name" value="NAD(P)-BINDING ROSSMANN-FOLD SUPERFAMILY PROTEIN"/>
    <property type="match status" value="1"/>
</dbReference>
<evidence type="ECO:0000313" key="3">
    <source>
        <dbReference type="EMBL" id="KAF7555257.1"/>
    </source>
</evidence>
<protein>
    <recommendedName>
        <fullName evidence="5">Short-chain dehydrogenase</fullName>
    </recommendedName>
</protein>
<gene>
    <name evidence="3" type="ORF">G7Z17_g2264</name>
</gene>
<dbReference type="GO" id="GO:0016491">
    <property type="term" value="F:oxidoreductase activity"/>
    <property type="evidence" value="ECO:0007669"/>
    <property type="project" value="UniProtKB-KW"/>
</dbReference>
<dbReference type="PANTHER" id="PTHR24320">
    <property type="entry name" value="RETINOL DEHYDROGENASE"/>
    <property type="match status" value="1"/>
</dbReference>
<keyword evidence="4" id="KW-1185">Reference proteome</keyword>
<dbReference type="EMBL" id="JAANBB010000022">
    <property type="protein sequence ID" value="KAF7555257.1"/>
    <property type="molecule type" value="Genomic_DNA"/>
</dbReference>